<dbReference type="AlphaFoldDB" id="A0A6L5TEP5"/>
<reference evidence="4 5" key="1">
    <citation type="journal article" date="2019" name="Nat. Med.">
        <title>A library of human gut bacterial isolates paired with longitudinal multiomics data enables mechanistic microbiome research.</title>
        <authorList>
            <person name="Poyet M."/>
            <person name="Groussin M."/>
            <person name="Gibbons S.M."/>
            <person name="Avila-Pacheco J."/>
            <person name="Jiang X."/>
            <person name="Kearney S.M."/>
            <person name="Perrotta A.R."/>
            <person name="Berdy B."/>
            <person name="Zhao S."/>
            <person name="Lieberman T.D."/>
            <person name="Swanson P.K."/>
            <person name="Smith M."/>
            <person name="Roesemann S."/>
            <person name="Alexander J.E."/>
            <person name="Rich S.A."/>
            <person name="Livny J."/>
            <person name="Vlamakis H."/>
            <person name="Clish C."/>
            <person name="Bullock K."/>
            <person name="Deik A."/>
            <person name="Scott J."/>
            <person name="Pierce K.A."/>
            <person name="Xavier R.J."/>
            <person name="Alm E.J."/>
        </authorList>
    </citation>
    <scope>NUCLEOTIDE SEQUENCE [LARGE SCALE GENOMIC DNA]</scope>
    <source>
        <strain evidence="4 5">BIOML-B9</strain>
    </source>
</reference>
<name>A0A6L5TEP5_9FIRM</name>
<keyword evidence="1" id="KW-0175">Coiled coil</keyword>
<dbReference type="NCBIfam" id="NF040601">
    <property type="entry name" value="TerS_not_xtmA"/>
    <property type="match status" value="1"/>
</dbReference>
<accession>A0A6L5TEP5</accession>
<evidence type="ECO:0000256" key="1">
    <source>
        <dbReference type="SAM" id="Coils"/>
    </source>
</evidence>
<dbReference type="Pfam" id="PF10668">
    <property type="entry name" value="Phage_terminase"/>
    <property type="match status" value="1"/>
</dbReference>
<evidence type="ECO:0000313" key="4">
    <source>
        <dbReference type="EMBL" id="MSC79693.1"/>
    </source>
</evidence>
<comment type="caution">
    <text evidence="4">The sequence shown here is derived from an EMBL/GenBank/DDBJ whole genome shotgun (WGS) entry which is preliminary data.</text>
</comment>
<dbReference type="EMBL" id="WKQE01000002">
    <property type="protein sequence ID" value="MSC79693.1"/>
    <property type="molecule type" value="Genomic_DNA"/>
</dbReference>
<evidence type="ECO:0000256" key="2">
    <source>
        <dbReference type="SAM" id="MobiDB-lite"/>
    </source>
</evidence>
<dbReference type="InterPro" id="IPR018925">
    <property type="entry name" value="XtmA-like_N"/>
</dbReference>
<protein>
    <recommendedName>
        <fullName evidence="3">PBSX phage terminase small subunit-like N-terminal domain-containing protein</fullName>
    </recommendedName>
</protein>
<organism evidence="4 5">
    <name type="scientific">Faecalibacterium prausnitzii</name>
    <dbReference type="NCBI Taxonomy" id="853"/>
    <lineage>
        <taxon>Bacteria</taxon>
        <taxon>Bacillati</taxon>
        <taxon>Bacillota</taxon>
        <taxon>Clostridia</taxon>
        <taxon>Eubacteriales</taxon>
        <taxon>Oscillospiraceae</taxon>
        <taxon>Faecalibacterium</taxon>
    </lineage>
</organism>
<proteinExistence type="predicted"/>
<dbReference type="InterPro" id="IPR009057">
    <property type="entry name" value="Homeodomain-like_sf"/>
</dbReference>
<gene>
    <name evidence="4" type="ORF">GKD85_02460</name>
</gene>
<dbReference type="RefSeq" id="WP_015538265.1">
    <property type="nucleotide sequence ID" value="NZ_WKPZ01000004.1"/>
</dbReference>
<evidence type="ECO:0000313" key="5">
    <source>
        <dbReference type="Proteomes" id="UP000477010"/>
    </source>
</evidence>
<evidence type="ECO:0000259" key="3">
    <source>
        <dbReference type="Pfam" id="PF10668"/>
    </source>
</evidence>
<dbReference type="Proteomes" id="UP000477010">
    <property type="component" value="Unassembled WGS sequence"/>
</dbReference>
<feature type="coiled-coil region" evidence="1">
    <location>
        <begin position="192"/>
        <end position="229"/>
    </location>
</feature>
<dbReference type="SUPFAM" id="SSF46689">
    <property type="entry name" value="Homeodomain-like"/>
    <property type="match status" value="1"/>
</dbReference>
<feature type="compositionally biased region" description="Basic and acidic residues" evidence="2">
    <location>
        <begin position="47"/>
        <end position="57"/>
    </location>
</feature>
<sequence>MPRRSDKKDAAREEYLRRMREDGAVNLAALAEDIGVNYDTVRRWKSKEKWDELEVPPKKKRGGQPGNQNAEGNPGGGAPPRNKNAQKHGGYAAVFFDQLTDDEKFIMDKTPKTAVKALREELGILKVQEKRILSQITALENADQDELYISTLLDMRVPGKVNGAKQDGANQNMGMYSKESAFTRKMHLQEALNKVEGRIATIIGKLQQAEETEARMKLERERIEFAKARAIGAFDVPDETEEDADNDPLHK</sequence>
<feature type="region of interest" description="Disordered" evidence="2">
    <location>
        <begin position="47"/>
        <end position="86"/>
    </location>
</feature>
<feature type="domain" description="PBSX phage terminase small subunit-like N-terminal" evidence="3">
    <location>
        <begin position="2"/>
        <end position="52"/>
    </location>
</feature>